<dbReference type="PROSITE" id="PS51746">
    <property type="entry name" value="PPM_2"/>
    <property type="match status" value="1"/>
</dbReference>
<organism evidence="2 3">
    <name type="scientific">Methylotenera oryzisoli</name>
    <dbReference type="NCBI Taxonomy" id="2080758"/>
    <lineage>
        <taxon>Bacteria</taxon>
        <taxon>Pseudomonadati</taxon>
        <taxon>Pseudomonadota</taxon>
        <taxon>Betaproteobacteria</taxon>
        <taxon>Nitrosomonadales</taxon>
        <taxon>Methylophilaceae</taxon>
        <taxon>Methylotenera</taxon>
    </lineage>
</organism>
<keyword evidence="3" id="KW-1185">Reference proteome</keyword>
<comment type="caution">
    <text evidence="2">The sequence shown here is derived from an EMBL/GenBank/DDBJ whole genome shotgun (WGS) entry which is preliminary data.</text>
</comment>
<dbReference type="SMART" id="SM00331">
    <property type="entry name" value="PP2C_SIG"/>
    <property type="match status" value="1"/>
</dbReference>
<dbReference type="PANTHER" id="PTHR47992">
    <property type="entry name" value="PROTEIN PHOSPHATASE"/>
    <property type="match status" value="1"/>
</dbReference>
<dbReference type="SMART" id="SM00332">
    <property type="entry name" value="PP2Cc"/>
    <property type="match status" value="1"/>
</dbReference>
<gene>
    <name evidence="2" type="ORF">C3Y98_00750</name>
</gene>
<dbReference type="AlphaFoldDB" id="A0A4Y9VUM5"/>
<dbReference type="NCBIfam" id="NF033484">
    <property type="entry name" value="Stp1_PP2C_phos"/>
    <property type="match status" value="1"/>
</dbReference>
<dbReference type="SUPFAM" id="SSF81606">
    <property type="entry name" value="PP2C-like"/>
    <property type="match status" value="1"/>
</dbReference>
<dbReference type="OrthoDB" id="9801841at2"/>
<dbReference type="CDD" id="cd00143">
    <property type="entry name" value="PP2Cc"/>
    <property type="match status" value="1"/>
</dbReference>
<proteinExistence type="predicted"/>
<evidence type="ECO:0000313" key="2">
    <source>
        <dbReference type="EMBL" id="TFW73444.1"/>
    </source>
</evidence>
<evidence type="ECO:0000313" key="3">
    <source>
        <dbReference type="Proteomes" id="UP000297706"/>
    </source>
</evidence>
<dbReference type="Gene3D" id="3.60.40.10">
    <property type="entry name" value="PPM-type phosphatase domain"/>
    <property type="match status" value="1"/>
</dbReference>
<dbReference type="EMBL" id="PQVH01000001">
    <property type="protein sequence ID" value="TFW73444.1"/>
    <property type="molecule type" value="Genomic_DNA"/>
</dbReference>
<dbReference type="Pfam" id="PF13672">
    <property type="entry name" value="PP2C_2"/>
    <property type="match status" value="1"/>
</dbReference>
<dbReference type="InterPro" id="IPR015655">
    <property type="entry name" value="PP2C"/>
</dbReference>
<feature type="domain" description="PPM-type phosphatase" evidence="1">
    <location>
        <begin position="4"/>
        <end position="261"/>
    </location>
</feature>
<name>A0A4Y9VUM5_9PROT</name>
<dbReference type="InterPro" id="IPR036457">
    <property type="entry name" value="PPM-type-like_dom_sf"/>
</dbReference>
<dbReference type="GO" id="GO:0004722">
    <property type="term" value="F:protein serine/threonine phosphatase activity"/>
    <property type="evidence" value="ECO:0007669"/>
    <property type="project" value="InterPro"/>
</dbReference>
<dbReference type="Proteomes" id="UP000297706">
    <property type="component" value="Unassembled WGS sequence"/>
</dbReference>
<evidence type="ECO:0000259" key="1">
    <source>
        <dbReference type="PROSITE" id="PS51746"/>
    </source>
</evidence>
<protein>
    <submittedName>
        <fullName evidence="2">Protein phosphatase</fullName>
    </submittedName>
</protein>
<dbReference type="InterPro" id="IPR001932">
    <property type="entry name" value="PPM-type_phosphatase-like_dom"/>
</dbReference>
<dbReference type="RefSeq" id="WP_135276221.1">
    <property type="nucleotide sequence ID" value="NZ_PQVH01000001.1"/>
</dbReference>
<sequence length="280" mass="30310">MDLRHALEIVRLTDVGLLRSHNEDAIASDASIGFMILADGMGGYNAGEVASEIAVLSITAELSEALGSHSVASGGLNVVDRPFVSKAILRKLLIDVVATANASIYQASQTYSQCAGMGTTLALGLFANNQLFVGHIGDSRVYRLRNHQLQQMTEDHSLLQEEIRAGVVTLEQAKHCTHKNLVTRALGVDSEVELELNEFKVEVGDVYLLCSDGLSDLVDDDLIQATLNHYLLDLSSAADALVQLANNHGGKDNVSVILAKVNSAYEDKNTWYDNFIGWIK</sequence>
<accession>A0A4Y9VUM5</accession>
<reference evidence="2 3" key="1">
    <citation type="submission" date="2018-02" db="EMBL/GenBank/DDBJ databases">
        <title>A novel lanthanide dependent methylotroph, Methylotenera sp. La3113.</title>
        <authorList>
            <person name="Lv H."/>
            <person name="Tani A."/>
        </authorList>
    </citation>
    <scope>NUCLEOTIDE SEQUENCE [LARGE SCALE GENOMIC DNA]</scope>
    <source>
        <strain evidence="2 3">La3113</strain>
    </source>
</reference>